<gene>
    <name evidence="4" type="ORF">SLS63_004124</name>
</gene>
<feature type="domain" description="NmrA-like" evidence="3">
    <location>
        <begin position="2"/>
        <end position="229"/>
    </location>
</feature>
<evidence type="ECO:0000256" key="2">
    <source>
        <dbReference type="ARBA" id="ARBA00023002"/>
    </source>
</evidence>
<dbReference type="InterPro" id="IPR008030">
    <property type="entry name" value="NmrA-like"/>
</dbReference>
<dbReference type="SUPFAM" id="SSF51735">
    <property type="entry name" value="NAD(P)-binding Rossmann-fold domains"/>
    <property type="match status" value="1"/>
</dbReference>
<dbReference type="Proteomes" id="UP001430848">
    <property type="component" value="Unassembled WGS sequence"/>
</dbReference>
<keyword evidence="2" id="KW-0560">Oxidoreductase</keyword>
<dbReference type="PANTHER" id="PTHR47706:SF9">
    <property type="entry name" value="NMRA-LIKE DOMAIN-CONTAINING PROTEIN-RELATED"/>
    <property type="match status" value="1"/>
</dbReference>
<comment type="caution">
    <text evidence="4">The sequence shown here is derived from an EMBL/GenBank/DDBJ whole genome shotgun (WGS) entry which is preliminary data.</text>
</comment>
<dbReference type="Gene3D" id="3.40.50.720">
    <property type="entry name" value="NAD(P)-binding Rossmann-like Domain"/>
    <property type="match status" value="1"/>
</dbReference>
<proteinExistence type="predicted"/>
<keyword evidence="5" id="KW-1185">Reference proteome</keyword>
<reference evidence="4 5" key="1">
    <citation type="submission" date="2024-02" db="EMBL/GenBank/DDBJ databases">
        <title>De novo assembly and annotation of 12 fungi associated with fruit tree decline syndrome in Ontario, Canada.</title>
        <authorList>
            <person name="Sulman M."/>
            <person name="Ellouze W."/>
            <person name="Ilyukhin E."/>
        </authorList>
    </citation>
    <scope>NUCLEOTIDE SEQUENCE [LARGE SCALE GENOMIC DNA]</scope>
    <source>
        <strain evidence="4 5">M169</strain>
    </source>
</reference>
<evidence type="ECO:0000313" key="5">
    <source>
        <dbReference type="Proteomes" id="UP001430848"/>
    </source>
</evidence>
<dbReference type="Pfam" id="PF05368">
    <property type="entry name" value="NmrA"/>
    <property type="match status" value="1"/>
</dbReference>
<organism evidence="4 5">
    <name type="scientific">Diaporthe eres</name>
    <name type="common">Phomopsis oblonga</name>
    <dbReference type="NCBI Taxonomy" id="83184"/>
    <lineage>
        <taxon>Eukaryota</taxon>
        <taxon>Fungi</taxon>
        <taxon>Dikarya</taxon>
        <taxon>Ascomycota</taxon>
        <taxon>Pezizomycotina</taxon>
        <taxon>Sordariomycetes</taxon>
        <taxon>Sordariomycetidae</taxon>
        <taxon>Diaporthales</taxon>
        <taxon>Diaporthaceae</taxon>
        <taxon>Diaporthe</taxon>
        <taxon>Diaporthe eres species complex</taxon>
    </lineage>
</organism>
<protein>
    <recommendedName>
        <fullName evidence="3">NmrA-like domain-containing protein</fullName>
    </recommendedName>
</protein>
<sequence>MLILITGITGMVGQPCAEYAISKGHRVRGMGRDPAKVPAPLREKLEGFVTSSGIYDIPALDKAVSGVDAIVCAYGFSPEVVLEGQLLLLRAAERAGVKVYHAASWNADWTLGYLGQHESYDPFIAFAAQARISSRIKPLYMFTGVIAEWLFSGRRDQIWNRETKTMSYFGDGKKEWICTTADDLAAYTIEAVASPTAEQGGFIRIESFRFTPAQLAEEYEKARGGKVKAHVKCGGTLDDVVSMLTKARATIDPIDHEKYIGLGYAEHLLKGSWDHEPVDAKRFPNVKPTSLRAYFEAHPEL</sequence>
<dbReference type="InterPro" id="IPR036291">
    <property type="entry name" value="NAD(P)-bd_dom_sf"/>
</dbReference>
<evidence type="ECO:0000313" key="4">
    <source>
        <dbReference type="EMBL" id="KAK7735136.1"/>
    </source>
</evidence>
<dbReference type="PANTHER" id="PTHR47706">
    <property type="entry name" value="NMRA-LIKE FAMILY PROTEIN"/>
    <property type="match status" value="1"/>
</dbReference>
<keyword evidence="1" id="KW-0521">NADP</keyword>
<dbReference type="InterPro" id="IPR051609">
    <property type="entry name" value="NmrA/Isoflavone_reductase-like"/>
</dbReference>
<evidence type="ECO:0000256" key="1">
    <source>
        <dbReference type="ARBA" id="ARBA00022857"/>
    </source>
</evidence>
<evidence type="ECO:0000259" key="3">
    <source>
        <dbReference type="Pfam" id="PF05368"/>
    </source>
</evidence>
<name>A0ABR1PFN4_DIAER</name>
<dbReference type="EMBL" id="JAKNSF020000014">
    <property type="protein sequence ID" value="KAK7735136.1"/>
    <property type="molecule type" value="Genomic_DNA"/>
</dbReference>
<accession>A0ABR1PFN4</accession>